<dbReference type="PROSITE" id="PS50297">
    <property type="entry name" value="ANK_REP_REGION"/>
    <property type="match status" value="3"/>
</dbReference>
<proteinExistence type="predicted"/>
<evidence type="ECO:0000313" key="4">
    <source>
        <dbReference type="Proteomes" id="UP000315112"/>
    </source>
</evidence>
<keyword evidence="2" id="KW-0732">Signal</keyword>
<comment type="caution">
    <text evidence="3">The sequence shown here is derived from an EMBL/GenBank/DDBJ whole genome shotgun (WGS) entry which is preliminary data.</text>
</comment>
<dbReference type="PANTHER" id="PTHR24118:SF99">
    <property type="entry name" value="POTE ANKYRIN DOMAIN FAMILY MEMBER 3C-RELATED"/>
    <property type="match status" value="1"/>
</dbReference>
<protein>
    <submittedName>
        <fullName evidence="3">Uncharacterized protein</fullName>
    </submittedName>
</protein>
<feature type="repeat" description="ANK" evidence="1">
    <location>
        <begin position="147"/>
        <end position="179"/>
    </location>
</feature>
<keyword evidence="1" id="KW-0040">ANK repeat</keyword>
<dbReference type="EMBL" id="VLKW01000005">
    <property type="protein sequence ID" value="TWI46537.1"/>
    <property type="molecule type" value="Genomic_DNA"/>
</dbReference>
<dbReference type="SUPFAM" id="SSF48403">
    <property type="entry name" value="Ankyrin repeat"/>
    <property type="match status" value="1"/>
</dbReference>
<dbReference type="PANTHER" id="PTHR24118">
    <property type="entry name" value="POTE ANKYRIN DOMAIN"/>
    <property type="match status" value="1"/>
</dbReference>
<dbReference type="PRINTS" id="PR01415">
    <property type="entry name" value="ANKYRIN"/>
</dbReference>
<evidence type="ECO:0000313" key="3">
    <source>
        <dbReference type="EMBL" id="TWI46537.1"/>
    </source>
</evidence>
<dbReference type="Pfam" id="PF12796">
    <property type="entry name" value="Ank_2"/>
    <property type="match status" value="2"/>
</dbReference>
<dbReference type="GO" id="GO:0005737">
    <property type="term" value="C:cytoplasm"/>
    <property type="evidence" value="ECO:0007669"/>
    <property type="project" value="TreeGrafter"/>
</dbReference>
<dbReference type="Proteomes" id="UP000315112">
    <property type="component" value="Unassembled WGS sequence"/>
</dbReference>
<sequence length="245" mass="26694">MRLSLRGLVNRARQLRRRIRARFTLRTAAAAMAAASVFGAPAAAQTQDADAVSFFRAAQLDDVGRIKPLLARGLDPNVREPERGETGMIVALRYDAMEVFKLLLAHPKIQLETQAENGNTALMMAAFKNNQPAVLALLAKGAQVNRPGWTALHYAAAAGATDIMRILLEHHAYIDAESPTKVTPLMLAAREGQEDAVKLLLEEGADATLRDSGFHIDAAEFAERADKPWIAKTIRAHLAARKTAR</sequence>
<feature type="repeat" description="ANK" evidence="1">
    <location>
        <begin position="180"/>
        <end position="212"/>
    </location>
</feature>
<dbReference type="SMART" id="SM00248">
    <property type="entry name" value="ANK"/>
    <property type="match status" value="4"/>
</dbReference>
<dbReference type="AlphaFoldDB" id="A0A562PQ07"/>
<dbReference type="Gene3D" id="1.25.40.20">
    <property type="entry name" value="Ankyrin repeat-containing domain"/>
    <property type="match status" value="3"/>
</dbReference>
<evidence type="ECO:0000256" key="2">
    <source>
        <dbReference type="SAM" id="SignalP"/>
    </source>
</evidence>
<dbReference type="PROSITE" id="PS50088">
    <property type="entry name" value="ANK_REPEAT"/>
    <property type="match status" value="3"/>
</dbReference>
<feature type="signal peptide" evidence="2">
    <location>
        <begin position="1"/>
        <end position="42"/>
    </location>
</feature>
<reference evidence="3 4" key="1">
    <citation type="journal article" date="2015" name="Stand. Genomic Sci.">
        <title>Genomic Encyclopedia of Bacterial and Archaeal Type Strains, Phase III: the genomes of soil and plant-associated and newly described type strains.</title>
        <authorList>
            <person name="Whitman W.B."/>
            <person name="Woyke T."/>
            <person name="Klenk H.P."/>
            <person name="Zhou Y."/>
            <person name="Lilburn T.G."/>
            <person name="Beck B.J."/>
            <person name="De Vos P."/>
            <person name="Vandamme P."/>
            <person name="Eisen J.A."/>
            <person name="Garrity G."/>
            <person name="Hugenholtz P."/>
            <person name="Kyrpides N.C."/>
        </authorList>
    </citation>
    <scope>NUCLEOTIDE SEQUENCE [LARGE SCALE GENOMIC DNA]</scope>
    <source>
        <strain evidence="3 4">CGMCC 1.10685</strain>
    </source>
</reference>
<dbReference type="InterPro" id="IPR002110">
    <property type="entry name" value="Ankyrin_rpt"/>
</dbReference>
<evidence type="ECO:0000256" key="1">
    <source>
        <dbReference type="PROSITE-ProRule" id="PRU00023"/>
    </source>
</evidence>
<name>A0A562PQ07_9BURK</name>
<accession>A0A562PQ07</accession>
<organism evidence="3 4">
    <name type="scientific">Pseudoduganella flava</name>
    <dbReference type="NCBI Taxonomy" id="871742"/>
    <lineage>
        <taxon>Bacteria</taxon>
        <taxon>Pseudomonadati</taxon>
        <taxon>Pseudomonadota</taxon>
        <taxon>Betaproteobacteria</taxon>
        <taxon>Burkholderiales</taxon>
        <taxon>Oxalobacteraceae</taxon>
        <taxon>Telluria group</taxon>
        <taxon>Pseudoduganella</taxon>
    </lineage>
</organism>
<gene>
    <name evidence="3" type="ORF">IP92_02896</name>
</gene>
<feature type="chain" id="PRO_5021741395" evidence="2">
    <location>
        <begin position="43"/>
        <end position="245"/>
    </location>
</feature>
<dbReference type="InterPro" id="IPR036770">
    <property type="entry name" value="Ankyrin_rpt-contain_sf"/>
</dbReference>
<feature type="repeat" description="ANK" evidence="1">
    <location>
        <begin position="117"/>
        <end position="145"/>
    </location>
</feature>